<dbReference type="AlphaFoldDB" id="A0A1I1NLF4"/>
<dbReference type="STRING" id="517719.SAMN05421762_3035"/>
<keyword evidence="1" id="KW-0816">Tricarboxylic acid cycle</keyword>
<dbReference type="PROSITE" id="PS50975">
    <property type="entry name" value="ATP_GRASP"/>
    <property type="match status" value="1"/>
</dbReference>
<dbReference type="PANTHER" id="PTHR43334">
    <property type="entry name" value="ACETATE--COA LIGASE [ADP-FORMING]"/>
    <property type="match status" value="1"/>
</dbReference>
<dbReference type="GO" id="GO:0016874">
    <property type="term" value="F:ligase activity"/>
    <property type="evidence" value="ECO:0007669"/>
    <property type="project" value="UniProtKB-KW"/>
</dbReference>
<proteinExistence type="inferred from homology"/>
<dbReference type="Proteomes" id="UP000231644">
    <property type="component" value="Unassembled WGS sequence"/>
</dbReference>
<dbReference type="PANTHER" id="PTHR43334:SF1">
    <property type="entry name" value="3-HYDROXYPROPIONATE--COA LIGASE [ADP-FORMING]"/>
    <property type="match status" value="1"/>
</dbReference>
<dbReference type="InterPro" id="IPR013815">
    <property type="entry name" value="ATP_grasp_subdomain_1"/>
</dbReference>
<evidence type="ECO:0000256" key="3">
    <source>
        <dbReference type="ARBA" id="ARBA00022741"/>
    </source>
</evidence>
<dbReference type="InterPro" id="IPR036291">
    <property type="entry name" value="NAD(P)-bd_dom_sf"/>
</dbReference>
<gene>
    <name evidence="8" type="ORF">SAMN05421762_3035</name>
</gene>
<dbReference type="Pfam" id="PF13380">
    <property type="entry name" value="CoA_binding_2"/>
    <property type="match status" value="1"/>
</dbReference>
<dbReference type="InterPro" id="IPR003781">
    <property type="entry name" value="CoA-bd"/>
</dbReference>
<keyword evidence="3 6" id="KW-0547">Nucleotide-binding</keyword>
<sequence length="716" mass="73891">MTLQDKTIAQSRGLDPIFAPQSIAVIGASSDPTKTGGRPIHMLKMHGYKGRIYPVNPKSEVVQDLPAFASLDALPEVPDLIMVLVPGAAAVAVLERAVELGVGAAIVLSAGFAENGPEGQALQARVTELAATSGMRIVGPNCLGAVSVRDAVIATFSVALEKDMPKPGGISIVSQSGNVGSAALANLHEAGAGLARFIATGNEADVQAADALEWVAQDDETNVILCVLETCRDGARLTRALDKARASGKPVVVMKIGTSEAGQKAALSHTGGLAGSDRVFDAVFDRHGAIRVHSLEEMVNTGIALDAMGDRRIGTDPSVAIVAASGGFGVMMADAAAANGVAVNPLSEATQARIKAVLPLASAVNPIDATAQMSANPDFLEELVDSALSDPANSTACLMLSMGMGIPRLRKVYTDALARVTAKHPEKTVVACIAQPQDAVEELRGLGIACFPTIDACMAGIAALSARDRIQTRGAVEVEQIAVEALSPEAWRNEASAKVALRAAGLPFPEEIIARSPDEAAKAAEKIGGPVAMKILSPDIQHKSDIGGVQLGISGAENVAAAYKRIMLAVELHASDARVDGVLVAPMATGGTELILGATRDATFGSVVMIGLGGIFAEIFEDTALALAPVSKTQAETMVRSLKAFPLLDGARGRAPADLDALTDAIVNLSRFVARFADDVAEIDINPLLVRDKGQGAMALDALIIPNDHHQAEAAE</sequence>
<dbReference type="RefSeq" id="WP_093446242.1">
    <property type="nucleotide sequence ID" value="NZ_FNZG01000001.1"/>
</dbReference>
<evidence type="ECO:0000256" key="6">
    <source>
        <dbReference type="PROSITE-ProRule" id="PRU00409"/>
    </source>
</evidence>
<keyword evidence="9" id="KW-1185">Reference proteome</keyword>
<reference evidence="8 9" key="1">
    <citation type="submission" date="2016-10" db="EMBL/GenBank/DDBJ databases">
        <authorList>
            <person name="de Groot N.N."/>
        </authorList>
    </citation>
    <scope>NUCLEOTIDE SEQUENCE [LARGE SCALE GENOMIC DNA]</scope>
    <source>
        <strain evidence="8 9">DSM 29619</strain>
    </source>
</reference>
<dbReference type="Gene3D" id="3.40.50.261">
    <property type="entry name" value="Succinyl-CoA synthetase domains"/>
    <property type="match status" value="2"/>
</dbReference>
<dbReference type="InterPro" id="IPR032875">
    <property type="entry name" value="Succ_CoA_lig_flav_dom"/>
</dbReference>
<keyword evidence="4 6" id="KW-0067">ATP-binding</keyword>
<keyword evidence="2" id="KW-0436">Ligase</keyword>
<dbReference type="SUPFAM" id="SSF52210">
    <property type="entry name" value="Succinyl-CoA synthetase domains"/>
    <property type="match status" value="2"/>
</dbReference>
<dbReference type="Gene3D" id="3.30.470.20">
    <property type="entry name" value="ATP-grasp fold, B domain"/>
    <property type="match status" value="1"/>
</dbReference>
<evidence type="ECO:0000256" key="1">
    <source>
        <dbReference type="ARBA" id="ARBA00022532"/>
    </source>
</evidence>
<dbReference type="GO" id="GO:0006099">
    <property type="term" value="P:tricarboxylic acid cycle"/>
    <property type="evidence" value="ECO:0007669"/>
    <property type="project" value="UniProtKB-KW"/>
</dbReference>
<organism evidence="8 9">
    <name type="scientific">Pseudooceanicola nitratireducens</name>
    <dbReference type="NCBI Taxonomy" id="517719"/>
    <lineage>
        <taxon>Bacteria</taxon>
        <taxon>Pseudomonadati</taxon>
        <taxon>Pseudomonadota</taxon>
        <taxon>Alphaproteobacteria</taxon>
        <taxon>Rhodobacterales</taxon>
        <taxon>Paracoccaceae</taxon>
        <taxon>Pseudooceanicola</taxon>
    </lineage>
</organism>
<evidence type="ECO:0000313" key="8">
    <source>
        <dbReference type="EMBL" id="SFC98501.1"/>
    </source>
</evidence>
<dbReference type="Pfam" id="PF13549">
    <property type="entry name" value="ATP-grasp_5"/>
    <property type="match status" value="1"/>
</dbReference>
<dbReference type="SMART" id="SM00881">
    <property type="entry name" value="CoA_binding"/>
    <property type="match status" value="1"/>
</dbReference>
<dbReference type="GO" id="GO:0005524">
    <property type="term" value="F:ATP binding"/>
    <property type="evidence" value="ECO:0007669"/>
    <property type="project" value="UniProtKB-UniRule"/>
</dbReference>
<dbReference type="FunFam" id="3.30.1490.20:FF:000020">
    <property type="entry name" value="Protein lysine acetyltransferase"/>
    <property type="match status" value="1"/>
</dbReference>
<name>A0A1I1NLF4_9RHOB</name>
<evidence type="ECO:0000259" key="7">
    <source>
        <dbReference type="PROSITE" id="PS50975"/>
    </source>
</evidence>
<dbReference type="Pfam" id="PF13607">
    <property type="entry name" value="Succ_CoA_lig"/>
    <property type="match status" value="1"/>
</dbReference>
<dbReference type="InterPro" id="IPR011761">
    <property type="entry name" value="ATP-grasp"/>
</dbReference>
<dbReference type="OrthoDB" id="9807426at2"/>
<dbReference type="InterPro" id="IPR016102">
    <property type="entry name" value="Succinyl-CoA_synth-like"/>
</dbReference>
<accession>A0A1I1NLF4</accession>
<dbReference type="SUPFAM" id="SSF56059">
    <property type="entry name" value="Glutathione synthetase ATP-binding domain-like"/>
    <property type="match status" value="1"/>
</dbReference>
<dbReference type="SUPFAM" id="SSF51735">
    <property type="entry name" value="NAD(P)-binding Rossmann-fold domains"/>
    <property type="match status" value="1"/>
</dbReference>
<dbReference type="EMBL" id="FOLX01000001">
    <property type="protein sequence ID" value="SFC98501.1"/>
    <property type="molecule type" value="Genomic_DNA"/>
</dbReference>
<feature type="domain" description="ATP-grasp" evidence="7">
    <location>
        <begin position="498"/>
        <end position="534"/>
    </location>
</feature>
<dbReference type="Gene3D" id="3.30.1490.20">
    <property type="entry name" value="ATP-grasp fold, A domain"/>
    <property type="match status" value="1"/>
</dbReference>
<evidence type="ECO:0000256" key="5">
    <source>
        <dbReference type="ARBA" id="ARBA00060888"/>
    </source>
</evidence>
<comment type="similarity">
    <text evidence="5">In the N-terminal section; belongs to the acetate CoA ligase alpha subunit family.</text>
</comment>
<evidence type="ECO:0000256" key="4">
    <source>
        <dbReference type="ARBA" id="ARBA00022840"/>
    </source>
</evidence>
<evidence type="ECO:0000256" key="2">
    <source>
        <dbReference type="ARBA" id="ARBA00022598"/>
    </source>
</evidence>
<protein>
    <submittedName>
        <fullName evidence="8">Acyl-CoA synthetase (NDP forming)</fullName>
    </submittedName>
</protein>
<dbReference type="GO" id="GO:0046872">
    <property type="term" value="F:metal ion binding"/>
    <property type="evidence" value="ECO:0007669"/>
    <property type="project" value="InterPro"/>
</dbReference>
<evidence type="ECO:0000313" key="9">
    <source>
        <dbReference type="Proteomes" id="UP000231644"/>
    </source>
</evidence>
<dbReference type="InterPro" id="IPR051538">
    <property type="entry name" value="Acyl-CoA_Synth/Transferase"/>
</dbReference>
<dbReference type="Gene3D" id="3.40.50.720">
    <property type="entry name" value="NAD(P)-binding Rossmann-like Domain"/>
    <property type="match status" value="1"/>
</dbReference>